<dbReference type="STRING" id="154538.A0A1M2V9N5"/>
<evidence type="ECO:0000313" key="8">
    <source>
        <dbReference type="EMBL" id="OJT04351.1"/>
    </source>
</evidence>
<evidence type="ECO:0000256" key="6">
    <source>
        <dbReference type="SAM" id="MobiDB-lite"/>
    </source>
</evidence>
<dbReference type="SMART" id="SM00184">
    <property type="entry name" value="RING"/>
    <property type="match status" value="1"/>
</dbReference>
<feature type="region of interest" description="Disordered" evidence="6">
    <location>
        <begin position="289"/>
        <end position="313"/>
    </location>
</feature>
<keyword evidence="2 4" id="KW-0863">Zinc-finger</keyword>
<evidence type="ECO:0000256" key="5">
    <source>
        <dbReference type="SAM" id="Coils"/>
    </source>
</evidence>
<dbReference type="OrthoDB" id="6105938at2759"/>
<gene>
    <name evidence="8" type="ORF">TRAPUB_4985</name>
</gene>
<name>A0A1M2V9N5_TRAPU</name>
<accession>A0A1M2V9N5</accession>
<feature type="domain" description="RING-type" evidence="7">
    <location>
        <begin position="6"/>
        <end position="48"/>
    </location>
</feature>
<dbReference type="InterPro" id="IPR017907">
    <property type="entry name" value="Znf_RING_CS"/>
</dbReference>
<dbReference type="Pfam" id="PF13445">
    <property type="entry name" value="zf-RING_UBOX"/>
    <property type="match status" value="1"/>
</dbReference>
<proteinExistence type="predicted"/>
<reference evidence="8 9" key="1">
    <citation type="submission" date="2016-10" db="EMBL/GenBank/DDBJ databases">
        <title>Genome sequence of the basidiomycete white-rot fungus Trametes pubescens.</title>
        <authorList>
            <person name="Makela M.R."/>
            <person name="Granchi Z."/>
            <person name="Peng M."/>
            <person name="De Vries R.P."/>
            <person name="Grigoriev I."/>
            <person name="Riley R."/>
            <person name="Hilden K."/>
        </authorList>
    </citation>
    <scope>NUCLEOTIDE SEQUENCE [LARGE SCALE GENOMIC DNA]</scope>
    <source>
        <strain evidence="8 9">FBCC735</strain>
    </source>
</reference>
<protein>
    <recommendedName>
        <fullName evidence="7">RING-type domain-containing protein</fullName>
    </recommendedName>
</protein>
<evidence type="ECO:0000256" key="3">
    <source>
        <dbReference type="ARBA" id="ARBA00022833"/>
    </source>
</evidence>
<organism evidence="8 9">
    <name type="scientific">Trametes pubescens</name>
    <name type="common">White-rot fungus</name>
    <dbReference type="NCBI Taxonomy" id="154538"/>
    <lineage>
        <taxon>Eukaryota</taxon>
        <taxon>Fungi</taxon>
        <taxon>Dikarya</taxon>
        <taxon>Basidiomycota</taxon>
        <taxon>Agaricomycotina</taxon>
        <taxon>Agaricomycetes</taxon>
        <taxon>Polyporales</taxon>
        <taxon>Polyporaceae</taxon>
        <taxon>Trametes</taxon>
    </lineage>
</organism>
<dbReference type="AlphaFoldDB" id="A0A1M2V9N5"/>
<evidence type="ECO:0000259" key="7">
    <source>
        <dbReference type="PROSITE" id="PS50089"/>
    </source>
</evidence>
<dbReference type="PROSITE" id="PS50089">
    <property type="entry name" value="ZF_RING_2"/>
    <property type="match status" value="1"/>
</dbReference>
<dbReference type="Proteomes" id="UP000184267">
    <property type="component" value="Unassembled WGS sequence"/>
</dbReference>
<dbReference type="PROSITE" id="PS00518">
    <property type="entry name" value="ZF_RING_1"/>
    <property type="match status" value="1"/>
</dbReference>
<keyword evidence="1" id="KW-0479">Metal-binding</keyword>
<dbReference type="InterPro" id="IPR013083">
    <property type="entry name" value="Znf_RING/FYVE/PHD"/>
</dbReference>
<dbReference type="EMBL" id="MNAD01001548">
    <property type="protein sequence ID" value="OJT04351.1"/>
    <property type="molecule type" value="Genomic_DNA"/>
</dbReference>
<dbReference type="GO" id="GO:0008270">
    <property type="term" value="F:zinc ion binding"/>
    <property type="evidence" value="ECO:0007669"/>
    <property type="project" value="UniProtKB-KW"/>
</dbReference>
<dbReference type="Gene3D" id="3.30.40.10">
    <property type="entry name" value="Zinc/RING finger domain, C3HC4 (zinc finger)"/>
    <property type="match status" value="1"/>
</dbReference>
<evidence type="ECO:0000256" key="1">
    <source>
        <dbReference type="ARBA" id="ARBA00022723"/>
    </source>
</evidence>
<dbReference type="InterPro" id="IPR001841">
    <property type="entry name" value="Znf_RING"/>
</dbReference>
<keyword evidence="5" id="KW-0175">Coiled coil</keyword>
<feature type="coiled-coil region" evidence="5">
    <location>
        <begin position="174"/>
        <end position="257"/>
    </location>
</feature>
<evidence type="ECO:0000256" key="2">
    <source>
        <dbReference type="ARBA" id="ARBA00022771"/>
    </source>
</evidence>
<evidence type="ECO:0000313" key="9">
    <source>
        <dbReference type="Proteomes" id="UP000184267"/>
    </source>
</evidence>
<dbReference type="InterPro" id="IPR027370">
    <property type="entry name" value="Znf-RING_euk"/>
</dbReference>
<evidence type="ECO:0000256" key="4">
    <source>
        <dbReference type="PROSITE-ProRule" id="PRU00175"/>
    </source>
</evidence>
<dbReference type="OMA" id="IYCLDCA"/>
<comment type="caution">
    <text evidence="8">The sequence shown here is derived from an EMBL/GenBank/DDBJ whole genome shotgun (WGS) entry which is preliminary data.</text>
</comment>
<keyword evidence="3" id="KW-0862">Zinc</keyword>
<keyword evidence="9" id="KW-1185">Reference proteome</keyword>
<dbReference type="SUPFAM" id="SSF57850">
    <property type="entry name" value="RING/U-box"/>
    <property type="match status" value="1"/>
</dbReference>
<sequence>MLSLRCKICLETMDNSAIPMASLCGHIYCLDCATFHFSTADPFCAVCRKPQTLEKMIRLYTDTDDGSAHDDASAMGEDDQLSLSPVSVRSIERAGEDAAGAVKKAIAGRADMDEALVACNTFVNSVTPRERFHINEELLRDIAFQLTLVQRVLKDNEVQVTRLKEEVQAARAGETKARLRIDQQRRLLKRAEKEQDEAVKGLAALQESYDLLYQQCIVATEDANRTRVRAAKAVNEFEEMEQEMKEWRERAAKATKKVWSLIFLCGHRTRLTTRSIRQYYALKNELKQLKQAAQGPPGPPRRSRPRSDDLEVV</sequence>